<evidence type="ECO:0000256" key="4">
    <source>
        <dbReference type="ARBA" id="ARBA00022723"/>
    </source>
</evidence>
<evidence type="ECO:0000259" key="8">
    <source>
        <dbReference type="PROSITE" id="PS50846"/>
    </source>
</evidence>
<dbReference type="Pfam" id="PF00403">
    <property type="entry name" value="HMA"/>
    <property type="match status" value="1"/>
</dbReference>
<dbReference type="EMBL" id="PPQW01000025">
    <property type="protein sequence ID" value="PNZ67638.1"/>
    <property type="molecule type" value="Genomic_DNA"/>
</dbReference>
<evidence type="ECO:0000256" key="1">
    <source>
        <dbReference type="ARBA" id="ARBA00004496"/>
    </source>
</evidence>
<keyword evidence="3" id="KW-0963">Cytoplasm</keyword>
<accession>A0AAP8TT63</accession>
<dbReference type="CDD" id="cd00371">
    <property type="entry name" value="HMA"/>
    <property type="match status" value="1"/>
</dbReference>
<name>A0AAP8TT63_9STAP</name>
<evidence type="ECO:0000256" key="7">
    <source>
        <dbReference type="ARBA" id="ARBA00025138"/>
    </source>
</evidence>
<comment type="subcellular location">
    <subcellularLocation>
        <location evidence="1">Cytoplasm</location>
    </subcellularLocation>
</comment>
<protein>
    <recommendedName>
        <fullName evidence="2">Copper chaperone CopZ</fullName>
    </recommendedName>
</protein>
<dbReference type="InterPro" id="IPR017969">
    <property type="entry name" value="Heavy-metal-associated_CS"/>
</dbReference>
<dbReference type="GO" id="GO:0005737">
    <property type="term" value="C:cytoplasm"/>
    <property type="evidence" value="ECO:0007669"/>
    <property type="project" value="UniProtKB-SubCell"/>
</dbReference>
<keyword evidence="6" id="KW-0143">Chaperone</keyword>
<dbReference type="PANTHER" id="PTHR46594:SF4">
    <property type="entry name" value="P-TYPE CATION-TRANSPORTING ATPASE"/>
    <property type="match status" value="1"/>
</dbReference>
<evidence type="ECO:0000256" key="3">
    <source>
        <dbReference type="ARBA" id="ARBA00022490"/>
    </source>
</evidence>
<dbReference type="NCBIfam" id="NF033795">
    <property type="entry name" value="chaper_CopZ_Bs"/>
    <property type="match status" value="1"/>
</dbReference>
<evidence type="ECO:0000313" key="9">
    <source>
        <dbReference type="EMBL" id="MDN4534058.1"/>
    </source>
</evidence>
<dbReference type="EMBL" id="JAUHQC010000014">
    <property type="protein sequence ID" value="MDN4534058.1"/>
    <property type="molecule type" value="Genomic_DNA"/>
</dbReference>
<dbReference type="NCBIfam" id="TIGR00003">
    <property type="entry name" value="copper ion binding protein"/>
    <property type="match status" value="1"/>
</dbReference>
<sequence length="70" mass="7549">MTNQVIQVDGMSCEHCKSAVENALTALSGVDQAEVNLEAGNVTVDYDSEKVTTNDMKDAIEDQGYDVPQL</sequence>
<keyword evidence="5" id="KW-0186">Copper</keyword>
<evidence type="ECO:0000256" key="5">
    <source>
        <dbReference type="ARBA" id="ARBA00023008"/>
    </source>
</evidence>
<dbReference type="Gene3D" id="3.30.70.100">
    <property type="match status" value="1"/>
</dbReference>
<dbReference type="PANTHER" id="PTHR46594">
    <property type="entry name" value="P-TYPE CATION-TRANSPORTING ATPASE"/>
    <property type="match status" value="1"/>
</dbReference>
<dbReference type="PROSITE" id="PS50846">
    <property type="entry name" value="HMA_2"/>
    <property type="match status" value="1"/>
</dbReference>
<organism evidence="10 11">
    <name type="scientific">Staphylococcus auricularis</name>
    <dbReference type="NCBI Taxonomy" id="29379"/>
    <lineage>
        <taxon>Bacteria</taxon>
        <taxon>Bacillati</taxon>
        <taxon>Bacillota</taxon>
        <taxon>Bacilli</taxon>
        <taxon>Bacillales</taxon>
        <taxon>Staphylococcaceae</taxon>
        <taxon>Staphylococcus</taxon>
    </lineage>
</organism>
<dbReference type="PROSITE" id="PS01047">
    <property type="entry name" value="HMA_1"/>
    <property type="match status" value="1"/>
</dbReference>
<comment type="caution">
    <text evidence="10">The sequence shown here is derived from an EMBL/GenBank/DDBJ whole genome shotgun (WGS) entry which is preliminary data.</text>
</comment>
<dbReference type="InterPro" id="IPR049740">
    <property type="entry name" value="CopZ"/>
</dbReference>
<evidence type="ECO:0000313" key="11">
    <source>
        <dbReference type="Proteomes" id="UP000242470"/>
    </source>
</evidence>
<dbReference type="GeneID" id="64982993"/>
<evidence type="ECO:0000256" key="6">
    <source>
        <dbReference type="ARBA" id="ARBA00023186"/>
    </source>
</evidence>
<evidence type="ECO:0000313" key="10">
    <source>
        <dbReference type="EMBL" id="PNZ67638.1"/>
    </source>
</evidence>
<gene>
    <name evidence="9" type="primary">copZ</name>
    <name evidence="10" type="ORF">CD158_05545</name>
    <name evidence="9" type="ORF">QYH67_10905</name>
</gene>
<dbReference type="InterPro" id="IPR036163">
    <property type="entry name" value="HMA_dom_sf"/>
</dbReference>
<evidence type="ECO:0000256" key="2">
    <source>
        <dbReference type="ARBA" id="ARBA00015313"/>
    </source>
</evidence>
<dbReference type="Proteomes" id="UP001171687">
    <property type="component" value="Unassembled WGS sequence"/>
</dbReference>
<reference evidence="9" key="2">
    <citation type="submission" date="2023-07" db="EMBL/GenBank/DDBJ databases">
        <title>Evaluation of the beneficial properties of pineapple isolates.</title>
        <authorList>
            <person name="Adefiranye O."/>
        </authorList>
    </citation>
    <scope>NUCLEOTIDE SEQUENCE</scope>
    <source>
        <strain evidence="9">PAPLE_T1</strain>
    </source>
</reference>
<comment type="function">
    <text evidence="7">Chaperone that serves for the intracellular sequestration and transport of Cu(+). Delivers Cu(+) to the copper-exporting P-type ATPase A (CopA).</text>
</comment>
<proteinExistence type="predicted"/>
<reference evidence="10 11" key="1">
    <citation type="submission" date="2017-08" db="EMBL/GenBank/DDBJ databases">
        <title>Draft genome sequences of 64 type strains of genus Staph aureus.</title>
        <authorList>
            <person name="Cole K."/>
            <person name="Golubchik T."/>
            <person name="Russell J."/>
            <person name="Foster D."/>
            <person name="Llewelyn M."/>
            <person name="Wilson D."/>
            <person name="Crook D."/>
            <person name="Paul J."/>
        </authorList>
    </citation>
    <scope>NUCLEOTIDE SEQUENCE [LARGE SCALE GENOMIC DNA]</scope>
    <source>
        <strain evidence="10 11">NCTC 12101</strain>
    </source>
</reference>
<dbReference type="GO" id="GO:0005507">
    <property type="term" value="F:copper ion binding"/>
    <property type="evidence" value="ECO:0007669"/>
    <property type="project" value="InterPro"/>
</dbReference>
<dbReference type="RefSeq" id="WP_059108127.1">
    <property type="nucleotide sequence ID" value="NZ_AP024589.1"/>
</dbReference>
<dbReference type="InterPro" id="IPR006122">
    <property type="entry name" value="HMA_Cu_ion-bd"/>
</dbReference>
<keyword evidence="4" id="KW-0479">Metal-binding</keyword>
<dbReference type="Proteomes" id="UP000242470">
    <property type="component" value="Unassembled WGS sequence"/>
</dbReference>
<dbReference type="AlphaFoldDB" id="A0AAP8TT63"/>
<feature type="domain" description="HMA" evidence="8">
    <location>
        <begin position="2"/>
        <end position="68"/>
    </location>
</feature>
<dbReference type="FunFam" id="3.30.70.100:FF:000005">
    <property type="entry name" value="Copper-exporting P-type ATPase A"/>
    <property type="match status" value="1"/>
</dbReference>
<dbReference type="InterPro" id="IPR006121">
    <property type="entry name" value="HMA_dom"/>
</dbReference>
<dbReference type="SUPFAM" id="SSF55008">
    <property type="entry name" value="HMA, heavy metal-associated domain"/>
    <property type="match status" value="1"/>
</dbReference>